<evidence type="ECO:0000313" key="4">
    <source>
        <dbReference type="Proteomes" id="UP000520814"/>
    </source>
</evidence>
<evidence type="ECO:0000313" key="3">
    <source>
        <dbReference type="EMBL" id="MBB6049301.1"/>
    </source>
</evidence>
<gene>
    <name evidence="3" type="ORF">HNQ39_001063</name>
</gene>
<evidence type="ECO:0000256" key="1">
    <source>
        <dbReference type="SAM" id="MobiDB-lite"/>
    </source>
</evidence>
<keyword evidence="4" id="KW-1185">Reference proteome</keyword>
<protein>
    <submittedName>
        <fullName evidence="3">Tfp pilus assembly protein PilO</fullName>
    </submittedName>
</protein>
<organism evidence="3 4">
    <name type="scientific">Armatimonas rosea</name>
    <dbReference type="NCBI Taxonomy" id="685828"/>
    <lineage>
        <taxon>Bacteria</taxon>
        <taxon>Bacillati</taxon>
        <taxon>Armatimonadota</taxon>
        <taxon>Armatimonadia</taxon>
        <taxon>Armatimonadales</taxon>
        <taxon>Armatimonadaceae</taxon>
        <taxon>Armatimonas</taxon>
    </lineage>
</organism>
<evidence type="ECO:0000256" key="2">
    <source>
        <dbReference type="SAM" id="Phobius"/>
    </source>
</evidence>
<dbReference type="RefSeq" id="WP_184192912.1">
    <property type="nucleotide sequence ID" value="NZ_JACHGW010000001.1"/>
</dbReference>
<dbReference type="AlphaFoldDB" id="A0A7W9SMD3"/>
<comment type="caution">
    <text evidence="3">The sequence shown here is derived from an EMBL/GenBank/DDBJ whole genome shotgun (WGS) entry which is preliminary data.</text>
</comment>
<feature type="transmembrane region" description="Helical" evidence="2">
    <location>
        <begin position="21"/>
        <end position="41"/>
    </location>
</feature>
<feature type="region of interest" description="Disordered" evidence="1">
    <location>
        <begin position="119"/>
        <end position="150"/>
    </location>
</feature>
<proteinExistence type="predicted"/>
<dbReference type="EMBL" id="JACHGW010000001">
    <property type="protein sequence ID" value="MBB6049301.1"/>
    <property type="molecule type" value="Genomic_DNA"/>
</dbReference>
<name>A0A7W9SMD3_ARMRO</name>
<keyword evidence="2" id="KW-0812">Transmembrane</keyword>
<keyword evidence="2" id="KW-1133">Transmembrane helix</keyword>
<reference evidence="3 4" key="1">
    <citation type="submission" date="2020-08" db="EMBL/GenBank/DDBJ databases">
        <title>Genomic Encyclopedia of Type Strains, Phase IV (KMG-IV): sequencing the most valuable type-strain genomes for metagenomic binning, comparative biology and taxonomic classification.</title>
        <authorList>
            <person name="Goeker M."/>
        </authorList>
    </citation>
    <scope>NUCLEOTIDE SEQUENCE [LARGE SCALE GENOMIC DNA]</scope>
    <source>
        <strain evidence="3 4">DSM 23562</strain>
    </source>
</reference>
<feature type="region of interest" description="Disordered" evidence="1">
    <location>
        <begin position="212"/>
        <end position="247"/>
    </location>
</feature>
<accession>A0A7W9SMD3</accession>
<dbReference type="Gene3D" id="3.30.70.60">
    <property type="match status" value="1"/>
</dbReference>
<keyword evidence="2" id="KW-0472">Membrane</keyword>
<dbReference type="InterPro" id="IPR014717">
    <property type="entry name" value="Transl_elong_EF1B/ribsomal_bS6"/>
</dbReference>
<sequence length="247" mass="27108">MYNAPIKSARAFSFRPSKRTAIIMGSLAGGILLMTGGLYFWQTGEIDRIEKDVAAKQDEVHHGERAAKQLEVVRQDAAAVDGKLRFLEQNVSSGAYIPTMLQQMEKRAGSFGLVVTNSRHNIEVPPPPPPLSREEQKAGKKPPPPPPYNKARIEMDLNGTYGNVARFIHSLTRFEKIIAVNSVMEQTKMDATSSSPSLSVRLVMTGYVFPDSENVANAPVQQPKPGSLSERRATENQLSSPPSPQPK</sequence>
<dbReference type="Proteomes" id="UP000520814">
    <property type="component" value="Unassembled WGS sequence"/>
</dbReference>